<comment type="caution">
    <text evidence="3">The sequence shown here is derived from an EMBL/GenBank/DDBJ whole genome shotgun (WGS) entry which is preliminary data.</text>
</comment>
<gene>
    <name evidence="3" type="ORF">NSA58_12225</name>
</gene>
<dbReference type="Gene3D" id="2.30.30.40">
    <property type="entry name" value="SH3 Domains"/>
    <property type="match status" value="1"/>
</dbReference>
<evidence type="ECO:0000256" key="1">
    <source>
        <dbReference type="SAM" id="SignalP"/>
    </source>
</evidence>
<protein>
    <submittedName>
        <fullName evidence="3">SH3 domain-containing protein</fullName>
    </submittedName>
</protein>
<evidence type="ECO:0000313" key="3">
    <source>
        <dbReference type="EMBL" id="MCR1823554.1"/>
    </source>
</evidence>
<organism evidence="3 4">
    <name type="scientific">Terrisporobacter muris</name>
    <dbReference type="NCBI Taxonomy" id="2963284"/>
    <lineage>
        <taxon>Bacteria</taxon>
        <taxon>Bacillati</taxon>
        <taxon>Bacillota</taxon>
        <taxon>Clostridia</taxon>
        <taxon>Peptostreptococcales</taxon>
        <taxon>Peptostreptococcaceae</taxon>
        <taxon>Terrisporobacter</taxon>
    </lineage>
</organism>
<proteinExistence type="predicted"/>
<dbReference type="PROSITE" id="PS51781">
    <property type="entry name" value="SH3B"/>
    <property type="match status" value="1"/>
</dbReference>
<feature type="chain" id="PRO_5040750893" evidence="1">
    <location>
        <begin position="31"/>
        <end position="104"/>
    </location>
</feature>
<keyword evidence="4" id="KW-1185">Reference proteome</keyword>
<dbReference type="Pfam" id="PF08239">
    <property type="entry name" value="SH3_3"/>
    <property type="match status" value="1"/>
</dbReference>
<dbReference type="EMBL" id="JANKBY010000157">
    <property type="protein sequence ID" value="MCR1823554.1"/>
    <property type="molecule type" value="Genomic_DNA"/>
</dbReference>
<accession>A0A9X2MBW4</accession>
<dbReference type="InterPro" id="IPR003646">
    <property type="entry name" value="SH3-like_bac-type"/>
</dbReference>
<sequence>MDERMDKRLLIVLSGILMSRALATSVPSYAENNEEIEPELSMHNLNEINTIKTGKVTTSSLNVRANASTNSSKIGSLKKGAIVEIENISSNGWYKIKYKKVMDT</sequence>
<feature type="domain" description="SH3b" evidence="2">
    <location>
        <begin position="51"/>
        <end position="104"/>
    </location>
</feature>
<dbReference type="Proteomes" id="UP001140817">
    <property type="component" value="Unassembled WGS sequence"/>
</dbReference>
<dbReference type="RefSeq" id="WP_074429705.1">
    <property type="nucleotide sequence ID" value="NZ_JANKBY010000157.1"/>
</dbReference>
<evidence type="ECO:0000259" key="2">
    <source>
        <dbReference type="PROSITE" id="PS51781"/>
    </source>
</evidence>
<dbReference type="SMART" id="SM00287">
    <property type="entry name" value="SH3b"/>
    <property type="match status" value="1"/>
</dbReference>
<name>A0A9X2MBW4_9FIRM</name>
<feature type="signal peptide" evidence="1">
    <location>
        <begin position="1"/>
        <end position="30"/>
    </location>
</feature>
<reference evidence="3" key="1">
    <citation type="submission" date="2022-07" db="EMBL/GenBank/DDBJ databases">
        <title>Enhanced cultured diversity of the mouse gut microbiota enables custom-made synthetic communities.</title>
        <authorList>
            <person name="Afrizal A."/>
        </authorList>
    </citation>
    <scope>NUCLEOTIDE SEQUENCE</scope>
    <source>
        <strain evidence="3">DSM 29186</strain>
    </source>
</reference>
<keyword evidence="1" id="KW-0732">Signal</keyword>
<evidence type="ECO:0000313" key="4">
    <source>
        <dbReference type="Proteomes" id="UP001140817"/>
    </source>
</evidence>
<dbReference type="AlphaFoldDB" id="A0A9X2MBW4"/>